<feature type="domain" description="Cysteine-rich" evidence="6">
    <location>
        <begin position="5"/>
        <end position="90"/>
    </location>
</feature>
<comment type="caution">
    <text evidence="7">The sequence shown here is derived from an EMBL/GenBank/DDBJ whole genome shotgun (WGS) entry which is preliminary data.</text>
</comment>
<evidence type="ECO:0000313" key="7">
    <source>
        <dbReference type="EMBL" id="KYC53315.1"/>
    </source>
</evidence>
<dbReference type="PANTHER" id="PTHR42947:SF1">
    <property type="entry name" value="COB--COM HETERODISULFIDE REDUCTASE SUBUNIT B 1"/>
    <property type="match status" value="1"/>
</dbReference>
<name>A0A150J855_9EURY</name>
<keyword evidence="5" id="KW-0479">Metal-binding</keyword>
<protein>
    <submittedName>
        <fullName evidence="7">Hydrogenase MvhADGHdrABC CoB-CoM heterodisulfide reductase subunit B</fullName>
    </submittedName>
</protein>
<accession>A0A150J855</accession>
<gene>
    <name evidence="7" type="ORF">AMQ22_00319</name>
</gene>
<evidence type="ECO:0000256" key="5">
    <source>
        <dbReference type="ARBA" id="ARBA00023014"/>
    </source>
</evidence>
<evidence type="ECO:0000256" key="4">
    <source>
        <dbReference type="ARBA" id="ARBA00023004"/>
    </source>
</evidence>
<keyword evidence="5" id="KW-0411">Iron-sulfur</keyword>
<keyword evidence="4" id="KW-0408">Iron</keyword>
<evidence type="ECO:0000256" key="1">
    <source>
        <dbReference type="ARBA" id="ARBA00001966"/>
    </source>
</evidence>
<dbReference type="GO" id="GO:0016491">
    <property type="term" value="F:oxidoreductase activity"/>
    <property type="evidence" value="ECO:0007669"/>
    <property type="project" value="UniProtKB-KW"/>
</dbReference>
<organism evidence="7 8">
    <name type="scientific">Candidatus Methanofastidiosum methylothiophilum</name>
    <dbReference type="NCBI Taxonomy" id="1705564"/>
    <lineage>
        <taxon>Archaea</taxon>
        <taxon>Methanobacteriati</taxon>
        <taxon>Methanobacteriota</taxon>
        <taxon>Stenosarchaea group</taxon>
        <taxon>Candidatus Methanofastidiosia</taxon>
        <taxon>Candidatus Methanofastidiosales</taxon>
        <taxon>Candidatus Methanofastidiosaceae</taxon>
        <taxon>Candidatus Methanofastidiosum</taxon>
    </lineage>
</organism>
<dbReference type="EMBL" id="LNGC01000007">
    <property type="protein sequence ID" value="KYC53315.1"/>
    <property type="molecule type" value="Genomic_DNA"/>
</dbReference>
<evidence type="ECO:0000256" key="2">
    <source>
        <dbReference type="ARBA" id="ARBA00004808"/>
    </source>
</evidence>
<evidence type="ECO:0000256" key="3">
    <source>
        <dbReference type="ARBA" id="ARBA00023002"/>
    </source>
</evidence>
<dbReference type="Pfam" id="PF02754">
    <property type="entry name" value="CCG"/>
    <property type="match status" value="2"/>
</dbReference>
<reference evidence="7 8" key="1">
    <citation type="journal article" date="2016" name="ISME J.">
        <title>Chasing the elusive Euryarchaeota class WSA2: genomes reveal a uniquely fastidious methyl-reducing methanogen.</title>
        <authorList>
            <person name="Nobu M.K."/>
            <person name="Narihiro T."/>
            <person name="Kuroda K."/>
            <person name="Mei R."/>
            <person name="Liu W.T."/>
        </authorList>
    </citation>
    <scope>NUCLEOTIDE SEQUENCE [LARGE SCALE GENOMIC DNA]</scope>
    <source>
        <strain evidence="7">U1lsi0528_Bin055</strain>
    </source>
</reference>
<keyword evidence="3" id="KW-0560">Oxidoreductase</keyword>
<comment type="pathway">
    <text evidence="2">Cofactor metabolism; coenzyme M-coenzyme B heterodisulfide reduction; coenzyme B and coenzyme M from coenzyme M-coenzyme B heterodisulfide: step 1/1.</text>
</comment>
<dbReference type="GO" id="GO:0051536">
    <property type="term" value="F:iron-sulfur cluster binding"/>
    <property type="evidence" value="ECO:0007669"/>
    <property type="project" value="UniProtKB-KW"/>
</dbReference>
<dbReference type="AlphaFoldDB" id="A0A150J855"/>
<dbReference type="InterPro" id="IPR051278">
    <property type="entry name" value="HdrB/HdrD_reductase"/>
</dbReference>
<dbReference type="Gene3D" id="1.20.1050.140">
    <property type="match status" value="1"/>
</dbReference>
<dbReference type="InterPro" id="IPR004017">
    <property type="entry name" value="Cys_rich_dom"/>
</dbReference>
<sequence>MEYPYYPGCTLKTTGKKDEEAALEVAKLLGFELKELPTWTCCGVVYNLTSDVMADHLSATRTLIRAQEMGRELKTNKLVTLCSMCYNVLKQVNLMYKNNPDKLYNINLFMDTEEDYLGNIEILHFLEVLYNDIGLEKIKQKVKTPLKDLKVDPYYGCMLLRPKTIAFDNQDNPHVMGDILSALGAIVIENPMTVECCGAHQVITNKEAVLDCVQRIVNISQSKGSDVIVTPCPLCQYNLTTAQKSLFQKGKINYQTPVIYLSELLRIALSDNNENYLKEYMFIKDKLEKRGGL</sequence>
<proteinExistence type="predicted"/>
<evidence type="ECO:0000259" key="6">
    <source>
        <dbReference type="Pfam" id="PF02754"/>
    </source>
</evidence>
<dbReference type="PATRIC" id="fig|1705409.3.peg.331"/>
<comment type="cofactor">
    <cofactor evidence="1">
        <name>[4Fe-4S] cluster</name>
        <dbReference type="ChEBI" id="CHEBI:49883"/>
    </cofactor>
</comment>
<dbReference type="PANTHER" id="PTHR42947">
    <property type="entry name" value="COB--COM HETERODISULFIDE REDUCTASE SUBUNIT B 1"/>
    <property type="match status" value="1"/>
</dbReference>
<evidence type="ECO:0000313" key="8">
    <source>
        <dbReference type="Proteomes" id="UP000075398"/>
    </source>
</evidence>
<feature type="domain" description="Cysteine-rich" evidence="6">
    <location>
        <begin position="154"/>
        <end position="239"/>
    </location>
</feature>
<dbReference type="Proteomes" id="UP000075398">
    <property type="component" value="Unassembled WGS sequence"/>
</dbReference>